<keyword evidence="4" id="KW-0520">NAD</keyword>
<dbReference type="GO" id="GO:0008652">
    <property type="term" value="P:amino acid biosynthetic process"/>
    <property type="evidence" value="ECO:0007669"/>
    <property type="project" value="UniProtKB-KW"/>
</dbReference>
<comment type="similarity">
    <text evidence="1 5">Belongs to the D-isomer specific 2-hydroxyacid dehydrogenase family.</text>
</comment>
<feature type="domain" description="D-isomer specific 2-hydroxyacid dehydrogenase catalytic" evidence="6">
    <location>
        <begin position="5"/>
        <end position="311"/>
    </location>
</feature>
<reference evidence="8 9" key="1">
    <citation type="submission" date="2019-06" db="EMBL/GenBank/DDBJ databases">
        <title>Sequencing the genomes of 1000 actinobacteria strains.</title>
        <authorList>
            <person name="Klenk H.-P."/>
        </authorList>
    </citation>
    <scope>NUCLEOTIDE SEQUENCE [LARGE SCALE GENOMIC DNA]</scope>
    <source>
        <strain evidence="8 9">DSM 45301</strain>
    </source>
</reference>
<proteinExistence type="inferred from homology"/>
<dbReference type="GO" id="GO:0051287">
    <property type="term" value="F:NAD binding"/>
    <property type="evidence" value="ECO:0007669"/>
    <property type="project" value="InterPro"/>
</dbReference>
<dbReference type="PANTHER" id="PTHR42789">
    <property type="entry name" value="D-ISOMER SPECIFIC 2-HYDROXYACID DEHYDROGENASE FAMILY PROTEIN (AFU_ORTHOLOGUE AFUA_6G10090)"/>
    <property type="match status" value="1"/>
</dbReference>
<dbReference type="InterPro" id="IPR036291">
    <property type="entry name" value="NAD(P)-bd_dom_sf"/>
</dbReference>
<sequence length="323" mass="33929">MTTRVLVPQPIAPAGLEVLREAGLETRELDTTDAAELRQAIVDCSGVLVRTAPLPADVLSAAPGLEVVSRHGVGLDAIDTGYCRDHGIRVTFAPESNTVTVAEHTIGLMTAITKNLRTVDAATRAGDFGARSRSYGIELDGKTLGVVGLGRIGRLVAQKARLGFGMRLLGYDAYLPEDAGPEGVHRCALEELLASSDVVTVHVPFTPGSRHVIDAAGLRSMKRAAYLVNCSRGGTVDEAALIDALRDGHLAGAGLDVFETEPLPAGHPLTALDNVLLTPHMAAHSTEALDRMAAHAAEGIVDVLGGREPRWPADRPPVGHRPG</sequence>
<dbReference type="InterPro" id="IPR029753">
    <property type="entry name" value="D-isomer_DH_CS"/>
</dbReference>
<dbReference type="OrthoDB" id="117809at2"/>
<evidence type="ECO:0000259" key="7">
    <source>
        <dbReference type="Pfam" id="PF02826"/>
    </source>
</evidence>
<dbReference type="InterPro" id="IPR029752">
    <property type="entry name" value="D-isomer_DH_CS1"/>
</dbReference>
<dbReference type="FunFam" id="3.40.50.720:FF:000203">
    <property type="entry name" value="D-3-phosphoglycerate dehydrogenase (SerA)"/>
    <property type="match status" value="1"/>
</dbReference>
<dbReference type="InterPro" id="IPR006140">
    <property type="entry name" value="D-isomer_DH_NAD-bd"/>
</dbReference>
<dbReference type="AlphaFoldDB" id="A0A543DK39"/>
<keyword evidence="9" id="KW-1185">Reference proteome</keyword>
<dbReference type="RefSeq" id="WP_142058058.1">
    <property type="nucleotide sequence ID" value="NZ_VFPA01000003.1"/>
</dbReference>
<dbReference type="InterPro" id="IPR050857">
    <property type="entry name" value="D-2-hydroxyacid_DH"/>
</dbReference>
<name>A0A543DK39_9PSEU</name>
<dbReference type="PANTHER" id="PTHR42789:SF1">
    <property type="entry name" value="D-ISOMER SPECIFIC 2-HYDROXYACID DEHYDROGENASE FAMILY PROTEIN (AFU_ORTHOLOGUE AFUA_6G10090)"/>
    <property type="match status" value="1"/>
</dbReference>
<dbReference type="InterPro" id="IPR006139">
    <property type="entry name" value="D-isomer_2_OHA_DH_cat_dom"/>
</dbReference>
<dbReference type="Proteomes" id="UP000315677">
    <property type="component" value="Unassembled WGS sequence"/>
</dbReference>
<evidence type="ECO:0000256" key="5">
    <source>
        <dbReference type="RuleBase" id="RU003719"/>
    </source>
</evidence>
<keyword evidence="3 5" id="KW-0560">Oxidoreductase</keyword>
<feature type="domain" description="D-isomer specific 2-hydroxyacid dehydrogenase NAD-binding" evidence="7">
    <location>
        <begin position="106"/>
        <end position="282"/>
    </location>
</feature>
<dbReference type="Pfam" id="PF02826">
    <property type="entry name" value="2-Hacid_dh_C"/>
    <property type="match status" value="1"/>
</dbReference>
<evidence type="ECO:0000256" key="4">
    <source>
        <dbReference type="ARBA" id="ARBA00023027"/>
    </source>
</evidence>
<dbReference type="Gene3D" id="3.40.50.720">
    <property type="entry name" value="NAD(P)-binding Rossmann-like Domain"/>
    <property type="match status" value="2"/>
</dbReference>
<keyword evidence="2" id="KW-0028">Amino-acid biosynthesis</keyword>
<accession>A0A543DK39</accession>
<comment type="caution">
    <text evidence="8">The sequence shown here is derived from an EMBL/GenBank/DDBJ whole genome shotgun (WGS) entry which is preliminary data.</text>
</comment>
<organism evidence="8 9">
    <name type="scientific">Pseudonocardia kunmingensis</name>
    <dbReference type="NCBI Taxonomy" id="630975"/>
    <lineage>
        <taxon>Bacteria</taxon>
        <taxon>Bacillati</taxon>
        <taxon>Actinomycetota</taxon>
        <taxon>Actinomycetes</taxon>
        <taxon>Pseudonocardiales</taxon>
        <taxon>Pseudonocardiaceae</taxon>
        <taxon>Pseudonocardia</taxon>
    </lineage>
</organism>
<evidence type="ECO:0000313" key="8">
    <source>
        <dbReference type="EMBL" id="TQM09704.1"/>
    </source>
</evidence>
<evidence type="ECO:0000256" key="1">
    <source>
        <dbReference type="ARBA" id="ARBA00005854"/>
    </source>
</evidence>
<dbReference type="PROSITE" id="PS00670">
    <property type="entry name" value="D_2_HYDROXYACID_DH_2"/>
    <property type="match status" value="1"/>
</dbReference>
<protein>
    <submittedName>
        <fullName evidence="8">D-3-phosphoglycerate dehydrogenase</fullName>
    </submittedName>
</protein>
<dbReference type="SUPFAM" id="SSF52283">
    <property type="entry name" value="Formate/glycerate dehydrogenase catalytic domain-like"/>
    <property type="match status" value="1"/>
</dbReference>
<evidence type="ECO:0000256" key="2">
    <source>
        <dbReference type="ARBA" id="ARBA00022605"/>
    </source>
</evidence>
<dbReference type="GO" id="GO:0016616">
    <property type="term" value="F:oxidoreductase activity, acting on the CH-OH group of donors, NAD or NADP as acceptor"/>
    <property type="evidence" value="ECO:0007669"/>
    <property type="project" value="InterPro"/>
</dbReference>
<evidence type="ECO:0000256" key="3">
    <source>
        <dbReference type="ARBA" id="ARBA00023002"/>
    </source>
</evidence>
<evidence type="ECO:0000259" key="6">
    <source>
        <dbReference type="Pfam" id="PF00389"/>
    </source>
</evidence>
<evidence type="ECO:0000313" key="9">
    <source>
        <dbReference type="Proteomes" id="UP000315677"/>
    </source>
</evidence>
<dbReference type="EMBL" id="VFPA01000003">
    <property type="protein sequence ID" value="TQM09704.1"/>
    <property type="molecule type" value="Genomic_DNA"/>
</dbReference>
<dbReference type="SUPFAM" id="SSF51735">
    <property type="entry name" value="NAD(P)-binding Rossmann-fold domains"/>
    <property type="match status" value="1"/>
</dbReference>
<dbReference type="PROSITE" id="PS00065">
    <property type="entry name" value="D_2_HYDROXYACID_DH_1"/>
    <property type="match status" value="1"/>
</dbReference>
<gene>
    <name evidence="8" type="ORF">FB558_5471</name>
</gene>
<dbReference type="CDD" id="cd12173">
    <property type="entry name" value="PGDH_4"/>
    <property type="match status" value="1"/>
</dbReference>
<dbReference type="Pfam" id="PF00389">
    <property type="entry name" value="2-Hacid_dh"/>
    <property type="match status" value="1"/>
</dbReference>